<dbReference type="OrthoDB" id="9790662at2"/>
<organism evidence="2 3">
    <name type="scientific">Maribellus luteus</name>
    <dbReference type="NCBI Taxonomy" id="2305463"/>
    <lineage>
        <taxon>Bacteria</taxon>
        <taxon>Pseudomonadati</taxon>
        <taxon>Bacteroidota</taxon>
        <taxon>Bacteroidia</taxon>
        <taxon>Marinilabiliales</taxon>
        <taxon>Prolixibacteraceae</taxon>
        <taxon>Maribellus</taxon>
    </lineage>
</organism>
<dbReference type="CDD" id="cd04882">
    <property type="entry name" value="ACT_Bt0572_2"/>
    <property type="match status" value="1"/>
</dbReference>
<reference evidence="2 3" key="1">
    <citation type="submission" date="2018-08" db="EMBL/GenBank/DDBJ databases">
        <title>Pallidiluteibacterium maritimus gen. nov., sp. nov., isolated from coastal sediment.</title>
        <authorList>
            <person name="Zhou L.Y."/>
        </authorList>
    </citation>
    <scope>NUCLEOTIDE SEQUENCE [LARGE SCALE GENOMIC DNA]</scope>
    <source>
        <strain evidence="2 3">XSD2</strain>
    </source>
</reference>
<feature type="domain" description="ACT" evidence="1">
    <location>
        <begin position="1"/>
        <end position="123"/>
    </location>
</feature>
<keyword evidence="3" id="KW-1185">Reference proteome</keyword>
<dbReference type="RefSeq" id="WP_119440207.1">
    <property type="nucleotide sequence ID" value="NZ_QWGR01000022.1"/>
</dbReference>
<evidence type="ECO:0000313" key="2">
    <source>
        <dbReference type="EMBL" id="RIJ45612.1"/>
    </source>
</evidence>
<dbReference type="CDD" id="cd04908">
    <property type="entry name" value="ACT_Bt0572_1"/>
    <property type="match status" value="1"/>
</dbReference>
<evidence type="ECO:0000313" key="3">
    <source>
        <dbReference type="Proteomes" id="UP000265926"/>
    </source>
</evidence>
<proteinExistence type="predicted"/>
<dbReference type="InterPro" id="IPR045739">
    <property type="entry name" value="ACT_dom_pair"/>
</dbReference>
<dbReference type="PANTHER" id="PTHR40099">
    <property type="entry name" value="ACETOLACTATE SYNTHASE, SMALL SUBUNIT"/>
    <property type="match status" value="1"/>
</dbReference>
<gene>
    <name evidence="2" type="ORF">D1614_22235</name>
</gene>
<dbReference type="PANTHER" id="PTHR40099:SF1">
    <property type="entry name" value="ACETOLACTATE SYNTHASE, SMALL SUBUNIT"/>
    <property type="match status" value="1"/>
</dbReference>
<dbReference type="AlphaFoldDB" id="A0A399SSX9"/>
<comment type="caution">
    <text evidence="2">The sequence shown here is derived from an EMBL/GenBank/DDBJ whole genome shotgun (WGS) entry which is preliminary data.</text>
</comment>
<name>A0A399SSX9_9BACT</name>
<dbReference type="Pfam" id="PF19571">
    <property type="entry name" value="ACT_8"/>
    <property type="match status" value="1"/>
</dbReference>
<dbReference type="EMBL" id="QWGR01000022">
    <property type="protein sequence ID" value="RIJ45612.1"/>
    <property type="molecule type" value="Genomic_DNA"/>
</dbReference>
<accession>A0A399SSX9</accession>
<dbReference type="Proteomes" id="UP000265926">
    <property type="component" value="Unassembled WGS sequence"/>
</dbReference>
<dbReference type="SUPFAM" id="SSF55021">
    <property type="entry name" value="ACT-like"/>
    <property type="match status" value="2"/>
</dbReference>
<dbReference type="InterPro" id="IPR045865">
    <property type="entry name" value="ACT-like_dom_sf"/>
</dbReference>
<sequence>MIIKQVSVFLENKSGRLSEVTRILGDAGINISAFTIADTSDFGILRLVVSDPDEACKVLRDSDFSVQTTEVLLANSPNKPGGLAQLLEFLNAKGAFIEYMYAFSMNDDQATIVIRPTNMQRCLAILEEYAG</sequence>
<protein>
    <submittedName>
        <fullName evidence="2">ACT domain-containing protein</fullName>
    </submittedName>
</protein>
<dbReference type="Gene3D" id="3.30.2130.10">
    <property type="entry name" value="VC0802-like"/>
    <property type="match status" value="1"/>
</dbReference>
<evidence type="ECO:0000259" key="1">
    <source>
        <dbReference type="Pfam" id="PF19571"/>
    </source>
</evidence>